<dbReference type="PANTHER" id="PTHR30319:SF1">
    <property type="entry name" value="TRANSCRIPTIONAL REPRESSOR PAAX"/>
    <property type="match status" value="1"/>
</dbReference>
<dbReference type="Pfam" id="PF07848">
    <property type="entry name" value="PaaX"/>
    <property type="match status" value="1"/>
</dbReference>
<dbReference type="Gene3D" id="1.10.10.10">
    <property type="entry name" value="Winged helix-like DNA-binding domain superfamily/Winged helix DNA-binding domain"/>
    <property type="match status" value="1"/>
</dbReference>
<dbReference type="InterPro" id="IPR011965">
    <property type="entry name" value="PaaX_trns_reg"/>
</dbReference>
<name>A0A5Q3QC20_9PSEU</name>
<proteinExistence type="predicted"/>
<evidence type="ECO:0000313" key="4">
    <source>
        <dbReference type="EMBL" id="QGK72221.1"/>
    </source>
</evidence>
<feature type="domain" description="Transcriptional repressor PaaX-like C-terminal" evidence="2">
    <location>
        <begin position="181"/>
        <end position="270"/>
    </location>
</feature>
<evidence type="ECO:0000259" key="3">
    <source>
        <dbReference type="Pfam" id="PF20803"/>
    </source>
</evidence>
<evidence type="ECO:0008006" key="6">
    <source>
        <dbReference type="Google" id="ProtNLM"/>
    </source>
</evidence>
<accession>A0A5Q3QC20</accession>
<dbReference type="InterPro" id="IPR012906">
    <property type="entry name" value="PaaX-like_N"/>
</dbReference>
<organism evidence="4 5">
    <name type="scientific">Allosaccharopolyspora coralli</name>
    <dbReference type="NCBI Taxonomy" id="2665642"/>
    <lineage>
        <taxon>Bacteria</taxon>
        <taxon>Bacillati</taxon>
        <taxon>Actinomycetota</taxon>
        <taxon>Actinomycetes</taxon>
        <taxon>Pseudonocardiales</taxon>
        <taxon>Pseudonocardiaceae</taxon>
        <taxon>Allosaccharopolyspora</taxon>
    </lineage>
</organism>
<sequence length="275" mass="31049">MGDERAGGPRPRSLIVTFFGSHARELDGWISVADLVRLMSELDVDSPAVRSAVSRLKRRGLLEARRVGGAAGYTLSEHARGVLAEGDRRIFSRRVAAPTDEWVTVVFSVPESERHKRHQLRSRLTWLGFGTIAPGVWIAPAHLTDDVRATLERLEVTEYVTLFHSTHLGCGDTPSAVAQWWDLDGLRELYDSFLEVHEPVLTRWKRRRAEADDLAFADHLRAVDAWRRMPYLDPGLPTELLPRGWRGSRAASVFFELHARLREPALRHVRAVVTG</sequence>
<reference evidence="5" key="1">
    <citation type="submission" date="2019-11" db="EMBL/GenBank/DDBJ databases">
        <title>The complete genome sequence of Saccharopolyspora sp. E2A.</title>
        <authorList>
            <person name="Zhang G."/>
        </authorList>
    </citation>
    <scope>NUCLEOTIDE SEQUENCE [LARGE SCALE GENOMIC DNA]</scope>
    <source>
        <strain evidence="5">E2A</strain>
    </source>
</reference>
<dbReference type="PIRSF" id="PIRSF020623">
    <property type="entry name" value="PaaX"/>
    <property type="match status" value="1"/>
</dbReference>
<dbReference type="AlphaFoldDB" id="A0A5Q3QC20"/>
<evidence type="ECO:0000259" key="1">
    <source>
        <dbReference type="Pfam" id="PF07848"/>
    </source>
</evidence>
<dbReference type="Pfam" id="PF20803">
    <property type="entry name" value="PaaX_M"/>
    <property type="match status" value="1"/>
</dbReference>
<dbReference type="Gene3D" id="1.20.58.1460">
    <property type="match status" value="1"/>
</dbReference>
<gene>
    <name evidence="4" type="ORF">GIY23_11630</name>
</gene>
<dbReference type="Proteomes" id="UP000371041">
    <property type="component" value="Chromosome"/>
</dbReference>
<dbReference type="KEGG" id="sace:GIY23_11630"/>
<evidence type="ECO:0000313" key="5">
    <source>
        <dbReference type="Proteomes" id="UP000371041"/>
    </source>
</evidence>
<protein>
    <recommendedName>
        <fullName evidence="6">PaaX family transcriptional regulator</fullName>
    </recommendedName>
</protein>
<evidence type="ECO:0000259" key="2">
    <source>
        <dbReference type="Pfam" id="PF08223"/>
    </source>
</evidence>
<dbReference type="GO" id="GO:0006351">
    <property type="term" value="P:DNA-templated transcription"/>
    <property type="evidence" value="ECO:0007669"/>
    <property type="project" value="InterPro"/>
</dbReference>
<feature type="domain" description="Transcriptional repressor PaaX-like N-terminal" evidence="1">
    <location>
        <begin position="10"/>
        <end position="78"/>
    </location>
</feature>
<dbReference type="Gene3D" id="3.30.70.2650">
    <property type="match status" value="1"/>
</dbReference>
<dbReference type="InterPro" id="IPR036388">
    <property type="entry name" value="WH-like_DNA-bd_sf"/>
</dbReference>
<feature type="domain" description="Transcriptional repressor PaaX-like central Cas2-like" evidence="3">
    <location>
        <begin position="100"/>
        <end position="176"/>
    </location>
</feature>
<dbReference type="InterPro" id="IPR048846">
    <property type="entry name" value="PaaX-like_central"/>
</dbReference>
<dbReference type="Pfam" id="PF08223">
    <property type="entry name" value="PaaX_C"/>
    <property type="match status" value="1"/>
</dbReference>
<dbReference type="InterPro" id="IPR013225">
    <property type="entry name" value="PaaX_C"/>
</dbReference>
<dbReference type="PANTHER" id="PTHR30319">
    <property type="entry name" value="PHENYLACETIC ACID REGULATOR-RELATED TRANSCRIPTIONAL REPRESSOR"/>
    <property type="match status" value="1"/>
</dbReference>
<dbReference type="EMBL" id="CP045929">
    <property type="protein sequence ID" value="QGK72221.1"/>
    <property type="molecule type" value="Genomic_DNA"/>
</dbReference>
<dbReference type="SUPFAM" id="SSF46785">
    <property type="entry name" value="Winged helix' DNA-binding domain"/>
    <property type="match status" value="1"/>
</dbReference>
<dbReference type="InterPro" id="IPR036390">
    <property type="entry name" value="WH_DNA-bd_sf"/>
</dbReference>
<keyword evidence="5" id="KW-1185">Reference proteome</keyword>